<feature type="domain" description="Recombinase-like" evidence="1">
    <location>
        <begin position="33"/>
        <end position="102"/>
    </location>
</feature>
<dbReference type="Proteomes" id="UP000005012">
    <property type="component" value="Chromosome"/>
</dbReference>
<dbReference type="GeneID" id="93519667"/>
<dbReference type="RefSeq" id="WP_004918964.1">
    <property type="nucleotide sequence ID" value="NC_017731.1"/>
</dbReference>
<evidence type="ECO:0000313" key="3">
    <source>
        <dbReference type="Proteomes" id="UP000005012"/>
    </source>
</evidence>
<organism evidence="2 3">
    <name type="scientific">Providencia stuartii (strain MRSN 2154)</name>
    <dbReference type="NCBI Taxonomy" id="1157951"/>
    <lineage>
        <taxon>Bacteria</taxon>
        <taxon>Pseudomonadati</taxon>
        <taxon>Pseudomonadota</taxon>
        <taxon>Gammaproteobacteria</taxon>
        <taxon>Enterobacterales</taxon>
        <taxon>Morganellaceae</taxon>
        <taxon>Providencia</taxon>
    </lineage>
</organism>
<gene>
    <name evidence="2" type="ordered locus">S70_19040</name>
</gene>
<sequence length="102" mass="11598">MEPIQNFNPYLPANHQIIPAREGGKGQIQAPGTAPNIVWQTRSRLPDDYETALIATLEILFDSGIETLEQIISALNQRQLFDRQGQPWNEASFREFLQVNGY</sequence>
<protein>
    <recommendedName>
        <fullName evidence="1">Recombinase-like domain-containing protein</fullName>
    </recommendedName>
</protein>
<reference evidence="2 3" key="1">
    <citation type="journal article" date="2012" name="J. Bacteriol.">
        <title>Complete Genome Sequence of Providencia stuartii Clinical Isolate MRSN 2154.</title>
        <authorList>
            <person name="Clifford R.J."/>
            <person name="Hang J."/>
            <person name="Riley M.C."/>
            <person name="Onmus-Leone F."/>
            <person name="Kuschner R.A."/>
            <person name="Lesho E.P."/>
            <person name="Waterman P.E."/>
        </authorList>
    </citation>
    <scope>NUCLEOTIDE SEQUENCE [LARGE SCALE GENOMIC DNA]</scope>
    <source>
        <strain evidence="2 3">MRSN 2154</strain>
    </source>
</reference>
<reference evidence="3" key="2">
    <citation type="submission" date="2012-04" db="EMBL/GenBank/DDBJ databases">
        <title>Complete genome sequence of Providencia stuartii clinical isolate MRSN 2154.</title>
        <authorList>
            <person name="Clifford R.J."/>
            <person name="Hang J."/>
            <person name="Riley M.C."/>
            <person name="Onmus-Leone F."/>
            <person name="Kuschner R.A."/>
            <person name="Lesho E.P."/>
            <person name="Waterman P.E."/>
        </authorList>
    </citation>
    <scope>NUCLEOTIDE SEQUENCE [LARGE SCALE GENOMIC DNA]</scope>
    <source>
        <strain evidence="3">MRSN 2154</strain>
    </source>
</reference>
<dbReference type="Pfam" id="PF20552">
    <property type="entry name" value="HTH_62"/>
    <property type="match status" value="1"/>
</dbReference>
<proteinExistence type="predicted"/>
<evidence type="ECO:0000259" key="1">
    <source>
        <dbReference type="Pfam" id="PF20552"/>
    </source>
</evidence>
<dbReference type="OrthoDB" id="6909982at2"/>
<evidence type="ECO:0000313" key="2">
    <source>
        <dbReference type="EMBL" id="AFH95605.1"/>
    </source>
</evidence>
<dbReference type="HOGENOM" id="CLU_178301_0_0_6"/>
<dbReference type="KEGG" id="psi:S70_19040"/>
<dbReference type="PATRIC" id="fig|1157951.4.peg.3825"/>
<accession>A0A140NR52</accession>
<name>A0A140NR52_PROSM</name>
<dbReference type="EMBL" id="CP003488">
    <property type="protein sequence ID" value="AFH95605.1"/>
    <property type="molecule type" value="Genomic_DNA"/>
</dbReference>
<dbReference type="AlphaFoldDB" id="A0A140NR52"/>
<dbReference type="InterPro" id="IPR046789">
    <property type="entry name" value="HTH_62"/>
</dbReference>